<dbReference type="AlphaFoldDB" id="A0A4Z2FYK4"/>
<evidence type="ECO:0000256" key="1">
    <source>
        <dbReference type="SAM" id="MobiDB-lite"/>
    </source>
</evidence>
<gene>
    <name evidence="2" type="ORF">EYF80_044159</name>
</gene>
<accession>A0A4Z2FYK4</accession>
<name>A0A4Z2FYK4_9TELE</name>
<evidence type="ECO:0000313" key="3">
    <source>
        <dbReference type="Proteomes" id="UP000314294"/>
    </source>
</evidence>
<evidence type="ECO:0000313" key="2">
    <source>
        <dbReference type="EMBL" id="TNN45644.1"/>
    </source>
</evidence>
<sequence>MWAPCSSVRTQPGGQPVVPGTNLVAAMWSPERGSQPFSNGAIHATGVEDEAQEEGCGGVRSGERGMRDRGKEGGGVLEHAGRIRRKRRRKRTQPREIQRTYFLGRRAPAVNSEVHCGPDLMLQGLIWKGAVGSEPSTFLTNS</sequence>
<feature type="compositionally biased region" description="Basic and acidic residues" evidence="1">
    <location>
        <begin position="61"/>
        <end position="72"/>
    </location>
</feature>
<reference evidence="2 3" key="1">
    <citation type="submission" date="2019-03" db="EMBL/GenBank/DDBJ databases">
        <title>First draft genome of Liparis tanakae, snailfish: a comprehensive survey of snailfish specific genes.</title>
        <authorList>
            <person name="Kim W."/>
            <person name="Song I."/>
            <person name="Jeong J.-H."/>
            <person name="Kim D."/>
            <person name="Kim S."/>
            <person name="Ryu S."/>
            <person name="Song J.Y."/>
            <person name="Lee S.K."/>
        </authorList>
    </citation>
    <scope>NUCLEOTIDE SEQUENCE [LARGE SCALE GENOMIC DNA]</scope>
    <source>
        <tissue evidence="2">Muscle</tissue>
    </source>
</reference>
<comment type="caution">
    <text evidence="2">The sequence shown here is derived from an EMBL/GenBank/DDBJ whole genome shotgun (WGS) entry which is preliminary data.</text>
</comment>
<keyword evidence="3" id="KW-1185">Reference proteome</keyword>
<protein>
    <submittedName>
        <fullName evidence="2">Uncharacterized protein</fullName>
    </submittedName>
</protein>
<dbReference type="Proteomes" id="UP000314294">
    <property type="component" value="Unassembled WGS sequence"/>
</dbReference>
<feature type="compositionally biased region" description="Basic residues" evidence="1">
    <location>
        <begin position="82"/>
        <end position="92"/>
    </location>
</feature>
<dbReference type="EMBL" id="SRLO01000833">
    <property type="protein sequence ID" value="TNN45644.1"/>
    <property type="molecule type" value="Genomic_DNA"/>
</dbReference>
<proteinExistence type="predicted"/>
<feature type="region of interest" description="Disordered" evidence="1">
    <location>
        <begin position="46"/>
        <end position="96"/>
    </location>
</feature>
<organism evidence="2 3">
    <name type="scientific">Liparis tanakae</name>
    <name type="common">Tanaka's snailfish</name>
    <dbReference type="NCBI Taxonomy" id="230148"/>
    <lineage>
        <taxon>Eukaryota</taxon>
        <taxon>Metazoa</taxon>
        <taxon>Chordata</taxon>
        <taxon>Craniata</taxon>
        <taxon>Vertebrata</taxon>
        <taxon>Euteleostomi</taxon>
        <taxon>Actinopterygii</taxon>
        <taxon>Neopterygii</taxon>
        <taxon>Teleostei</taxon>
        <taxon>Neoteleostei</taxon>
        <taxon>Acanthomorphata</taxon>
        <taxon>Eupercaria</taxon>
        <taxon>Perciformes</taxon>
        <taxon>Cottioidei</taxon>
        <taxon>Cottales</taxon>
        <taxon>Liparidae</taxon>
        <taxon>Liparis</taxon>
    </lineage>
</organism>